<evidence type="ECO:0000313" key="1">
    <source>
        <dbReference type="EMBL" id="KAK4005806.1"/>
    </source>
</evidence>
<name>A0ABQ9YYT1_9CRUS</name>
<sequence>MESPDFKYCDICNRPVDRLVVCSESCKKELCVSCDEENHSSQPFHERILHTSALSCPFLLSVVFNIGESAAESWLQGEVRDYIGWNAAVRKRQAAFLTSLSPYPRYQPFFPYSADSPSDVRQMSRSDVEYIFLISSGLSEIPTDEAHSHRPGANPLAEEG</sequence>
<keyword evidence="2" id="KW-1185">Reference proteome</keyword>
<dbReference type="Proteomes" id="UP001234178">
    <property type="component" value="Unassembled WGS sequence"/>
</dbReference>
<comment type="caution">
    <text evidence="1">The sequence shown here is derived from an EMBL/GenBank/DDBJ whole genome shotgun (WGS) entry which is preliminary data.</text>
</comment>
<accession>A0ABQ9YYT1</accession>
<gene>
    <name evidence="1" type="ORF">OUZ56_010930</name>
</gene>
<evidence type="ECO:0000313" key="2">
    <source>
        <dbReference type="Proteomes" id="UP001234178"/>
    </source>
</evidence>
<protein>
    <recommendedName>
        <fullName evidence="3">B box-type domain-containing protein</fullName>
    </recommendedName>
</protein>
<reference evidence="1 2" key="1">
    <citation type="journal article" date="2023" name="Nucleic Acids Res.">
        <title>The hologenome of Daphnia magna reveals possible DNA methylation and microbiome-mediated evolution of the host genome.</title>
        <authorList>
            <person name="Chaturvedi A."/>
            <person name="Li X."/>
            <person name="Dhandapani V."/>
            <person name="Marshall H."/>
            <person name="Kissane S."/>
            <person name="Cuenca-Cambronero M."/>
            <person name="Asole G."/>
            <person name="Calvet F."/>
            <person name="Ruiz-Romero M."/>
            <person name="Marangio P."/>
            <person name="Guigo R."/>
            <person name="Rago D."/>
            <person name="Mirbahai L."/>
            <person name="Eastwood N."/>
            <person name="Colbourne J.K."/>
            <person name="Zhou J."/>
            <person name="Mallon E."/>
            <person name="Orsini L."/>
        </authorList>
    </citation>
    <scope>NUCLEOTIDE SEQUENCE [LARGE SCALE GENOMIC DNA]</scope>
    <source>
        <strain evidence="1">LRV0_1</strain>
    </source>
</reference>
<evidence type="ECO:0008006" key="3">
    <source>
        <dbReference type="Google" id="ProtNLM"/>
    </source>
</evidence>
<proteinExistence type="predicted"/>
<organism evidence="1 2">
    <name type="scientific">Daphnia magna</name>
    <dbReference type="NCBI Taxonomy" id="35525"/>
    <lineage>
        <taxon>Eukaryota</taxon>
        <taxon>Metazoa</taxon>
        <taxon>Ecdysozoa</taxon>
        <taxon>Arthropoda</taxon>
        <taxon>Crustacea</taxon>
        <taxon>Branchiopoda</taxon>
        <taxon>Diplostraca</taxon>
        <taxon>Cladocera</taxon>
        <taxon>Anomopoda</taxon>
        <taxon>Daphniidae</taxon>
        <taxon>Daphnia</taxon>
    </lineage>
</organism>
<dbReference type="EMBL" id="JAOYFB010000002">
    <property type="protein sequence ID" value="KAK4005806.1"/>
    <property type="molecule type" value="Genomic_DNA"/>
</dbReference>